<protein>
    <submittedName>
        <fullName evidence="9">LPXTG cell wall anchor domain-containing protein</fullName>
    </submittedName>
</protein>
<dbReference type="InterPro" id="IPR033116">
    <property type="entry name" value="TRYPSIN_SER"/>
</dbReference>
<name>A0A6L9SB78_9ACTN</name>
<dbReference type="Gene3D" id="3.30.300.50">
    <property type="match status" value="1"/>
</dbReference>
<dbReference type="PROSITE" id="PS50847">
    <property type="entry name" value="GRAM_POS_ANCHORING"/>
    <property type="match status" value="1"/>
</dbReference>
<feature type="chain" id="PRO_5026992614" evidence="7">
    <location>
        <begin position="39"/>
        <end position="753"/>
    </location>
</feature>
<evidence type="ECO:0000256" key="7">
    <source>
        <dbReference type="SAM" id="SignalP"/>
    </source>
</evidence>
<evidence type="ECO:0000313" key="10">
    <source>
        <dbReference type="Proteomes" id="UP000475214"/>
    </source>
</evidence>
<keyword evidence="4" id="KW-0572">Peptidoglycan-anchor</keyword>
<dbReference type="SUPFAM" id="SSF50494">
    <property type="entry name" value="Trypsin-like serine proteases"/>
    <property type="match status" value="1"/>
</dbReference>
<dbReference type="Gene3D" id="2.40.10.10">
    <property type="entry name" value="Trypsin-like serine proteases"/>
    <property type="match status" value="2"/>
</dbReference>
<feature type="compositionally biased region" description="Polar residues" evidence="5">
    <location>
        <begin position="503"/>
        <end position="512"/>
    </location>
</feature>
<proteinExistence type="predicted"/>
<dbReference type="NCBIfam" id="TIGR01167">
    <property type="entry name" value="LPXTG_anchor"/>
    <property type="match status" value="1"/>
</dbReference>
<dbReference type="PROSITE" id="PS00135">
    <property type="entry name" value="TRYPSIN_SER"/>
    <property type="match status" value="1"/>
</dbReference>
<reference evidence="9 10" key="1">
    <citation type="submission" date="2020-02" db="EMBL/GenBank/DDBJ databases">
        <authorList>
            <person name="Li X.-J."/>
            <person name="Han X.-M."/>
        </authorList>
    </citation>
    <scope>NUCLEOTIDE SEQUENCE [LARGE SCALE GENOMIC DNA]</scope>
    <source>
        <strain evidence="9 10">CCTCC AB 2017055</strain>
    </source>
</reference>
<keyword evidence="6" id="KW-0812">Transmembrane</keyword>
<dbReference type="RefSeq" id="WP_163741167.1">
    <property type="nucleotide sequence ID" value="NZ_JAAGOA010000015.1"/>
</dbReference>
<dbReference type="Gene3D" id="2.60.40.10">
    <property type="entry name" value="Immunoglobulins"/>
    <property type="match status" value="2"/>
</dbReference>
<keyword evidence="1" id="KW-0134">Cell wall</keyword>
<gene>
    <name evidence="9" type="ORF">G1H10_20365</name>
</gene>
<dbReference type="InterPro" id="IPR043504">
    <property type="entry name" value="Peptidase_S1_PA_chymotrypsin"/>
</dbReference>
<dbReference type="CDD" id="cd21112">
    <property type="entry name" value="alphaLP-like"/>
    <property type="match status" value="1"/>
</dbReference>
<dbReference type="InterPro" id="IPR035070">
    <property type="entry name" value="Streptogrisin_prodomain"/>
</dbReference>
<dbReference type="InterPro" id="IPR013783">
    <property type="entry name" value="Ig-like_fold"/>
</dbReference>
<evidence type="ECO:0000256" key="6">
    <source>
        <dbReference type="SAM" id="Phobius"/>
    </source>
</evidence>
<feature type="region of interest" description="Disordered" evidence="5">
    <location>
        <begin position="687"/>
        <end position="723"/>
    </location>
</feature>
<feature type="domain" description="Gram-positive cocci surface proteins LPxTG" evidence="8">
    <location>
        <begin position="716"/>
        <end position="753"/>
    </location>
</feature>
<sequence length="753" mass="77107">MSNSKYRYRRGARRLAGVLAATAVVGAGAVATTGVAYADENESLPTLETFDAADFASQAAELPTGMVDAIERDLGLSAEQYLANAEAAKVAAEVVAQLEADGVGINGASIDGQDVTIYVSAEAEVELLASIGATIEVGEPPEKDYSDYEVEPKDDLKGGYGYVSFVGEEPNSRCSIGFNGYDGGGSDRVLTAGHCGVDGPDGNDLGDVYHLDLDEPVGPDGVASLDDLGEFIGAHVPGSNHFGFEVWHDGGLIDATGDWGNVPQVSQWGGGAGSPQDGAVTVYDHIAPMVGQEACSSGATTGWTCGEVFAEDEQVNYGDEAHVQGFIFGACMFGGDSGGSIVVGNYALGVNSGGSVLPDGSTCADWVPGDHIGIGYALTGTEYNAFELFGSDWELNVEVATPEVDATANESGATLDGTVANAAANHSVSVTVDGLGDFEADVNADGEFTVEIDEALEVGAEYSYTATASYGAYSQSEAATGTFTVEEGEPEPDVAELVIDSPSDGQTTSNTRPPFEGTGEPGAELTLTVGDNEFGAATVGDEGDWTLEPDSDLPVGQRFDATVTQVAGEDVQEATVSDLGIEADEVTITVPEDGAEVSGDVVFEGTSFPGASIGLQIEGEIEVSAGELAAADDHLDDWPGEFEIDDQGNWTFDPDEDLENGSYTLTAMATMEGGDPELTDSEASVDFTVNNDQGGDEDGGDENGGDEGGDEDGGDLPDTGSSSMPMILIGVGLLAAGGGAVALRARRNAASNA</sequence>
<evidence type="ECO:0000256" key="4">
    <source>
        <dbReference type="ARBA" id="ARBA00023088"/>
    </source>
</evidence>
<dbReference type="Gene3D" id="3.30.420.430">
    <property type="match status" value="1"/>
</dbReference>
<keyword evidence="10" id="KW-1185">Reference proteome</keyword>
<keyword evidence="6" id="KW-1133">Transmembrane helix</keyword>
<comment type="caution">
    <text evidence="9">The sequence shown here is derived from an EMBL/GenBank/DDBJ whole genome shotgun (WGS) entry which is preliminary data.</text>
</comment>
<evidence type="ECO:0000313" key="9">
    <source>
        <dbReference type="EMBL" id="NEE02526.1"/>
    </source>
</evidence>
<evidence type="ECO:0000256" key="1">
    <source>
        <dbReference type="ARBA" id="ARBA00022512"/>
    </source>
</evidence>
<dbReference type="Proteomes" id="UP000475214">
    <property type="component" value="Unassembled WGS sequence"/>
</dbReference>
<evidence type="ECO:0000256" key="2">
    <source>
        <dbReference type="ARBA" id="ARBA00022525"/>
    </source>
</evidence>
<keyword evidence="3 7" id="KW-0732">Signal</keyword>
<feature type="region of interest" description="Disordered" evidence="5">
    <location>
        <begin position="500"/>
        <end position="521"/>
    </location>
</feature>
<feature type="compositionally biased region" description="Acidic residues" evidence="5">
    <location>
        <begin position="694"/>
        <end position="715"/>
    </location>
</feature>
<feature type="signal peptide" evidence="7">
    <location>
        <begin position="1"/>
        <end position="38"/>
    </location>
</feature>
<evidence type="ECO:0000256" key="3">
    <source>
        <dbReference type="ARBA" id="ARBA00022729"/>
    </source>
</evidence>
<keyword evidence="2" id="KW-0964">Secreted</keyword>
<keyword evidence="6" id="KW-0472">Membrane</keyword>
<feature type="transmembrane region" description="Helical" evidence="6">
    <location>
        <begin position="724"/>
        <end position="743"/>
    </location>
</feature>
<accession>A0A6L9SB78</accession>
<dbReference type="InterPro" id="IPR009003">
    <property type="entry name" value="Peptidase_S1_PA"/>
</dbReference>
<dbReference type="InterPro" id="IPR019931">
    <property type="entry name" value="LPXTG_anchor"/>
</dbReference>
<organism evidence="9 10">
    <name type="scientific">Phytoactinopolyspora halotolerans</name>
    <dbReference type="NCBI Taxonomy" id="1981512"/>
    <lineage>
        <taxon>Bacteria</taxon>
        <taxon>Bacillati</taxon>
        <taxon>Actinomycetota</taxon>
        <taxon>Actinomycetes</taxon>
        <taxon>Jiangellales</taxon>
        <taxon>Jiangellaceae</taxon>
        <taxon>Phytoactinopolyspora</taxon>
    </lineage>
</organism>
<evidence type="ECO:0000259" key="8">
    <source>
        <dbReference type="PROSITE" id="PS50847"/>
    </source>
</evidence>
<dbReference type="EMBL" id="JAAGOA010000015">
    <property type="protein sequence ID" value="NEE02526.1"/>
    <property type="molecule type" value="Genomic_DNA"/>
</dbReference>
<dbReference type="GO" id="GO:0005975">
    <property type="term" value="P:carbohydrate metabolic process"/>
    <property type="evidence" value="ECO:0007669"/>
    <property type="project" value="UniProtKB-ARBA"/>
</dbReference>
<evidence type="ECO:0000256" key="5">
    <source>
        <dbReference type="SAM" id="MobiDB-lite"/>
    </source>
</evidence>
<dbReference type="AlphaFoldDB" id="A0A6L9SB78"/>